<dbReference type="SUPFAM" id="SSF52833">
    <property type="entry name" value="Thioredoxin-like"/>
    <property type="match status" value="1"/>
</dbReference>
<dbReference type="Pfam" id="PF00085">
    <property type="entry name" value="Thioredoxin"/>
    <property type="match status" value="1"/>
</dbReference>
<dbReference type="PANTHER" id="PTHR47912:SF1">
    <property type="entry name" value="THIOREDOXIN-LIKE 4, CHLOROPLASTIC"/>
    <property type="match status" value="1"/>
</dbReference>
<comment type="caution">
    <text evidence="2">The sequence shown here is derived from an EMBL/GenBank/DDBJ whole genome shotgun (WGS) entry which is preliminary data.</text>
</comment>
<dbReference type="CDD" id="cd02947">
    <property type="entry name" value="TRX_family"/>
    <property type="match status" value="1"/>
</dbReference>
<dbReference type="Proteomes" id="UP001445335">
    <property type="component" value="Unassembled WGS sequence"/>
</dbReference>
<dbReference type="InterPro" id="IPR013766">
    <property type="entry name" value="Thioredoxin_domain"/>
</dbReference>
<dbReference type="InterPro" id="IPR044176">
    <property type="entry name" value="TRL4_chloroplastic"/>
</dbReference>
<evidence type="ECO:0000313" key="2">
    <source>
        <dbReference type="EMBL" id="KAK9839314.1"/>
    </source>
</evidence>
<gene>
    <name evidence="2" type="ORF">WJX81_007280</name>
</gene>
<name>A0AAW1RZW7_9CHLO</name>
<evidence type="ECO:0000259" key="1">
    <source>
        <dbReference type="Pfam" id="PF00085"/>
    </source>
</evidence>
<accession>A0AAW1RZW7</accession>
<evidence type="ECO:0000313" key="3">
    <source>
        <dbReference type="Proteomes" id="UP001445335"/>
    </source>
</evidence>
<reference evidence="2 3" key="1">
    <citation type="journal article" date="2024" name="Nat. Commun.">
        <title>Phylogenomics reveals the evolutionary origins of lichenization in chlorophyte algae.</title>
        <authorList>
            <person name="Puginier C."/>
            <person name="Libourel C."/>
            <person name="Otte J."/>
            <person name="Skaloud P."/>
            <person name="Haon M."/>
            <person name="Grisel S."/>
            <person name="Petersen M."/>
            <person name="Berrin J.G."/>
            <person name="Delaux P.M."/>
            <person name="Dal Grande F."/>
            <person name="Keller J."/>
        </authorList>
    </citation>
    <scope>NUCLEOTIDE SEQUENCE [LARGE SCALE GENOMIC DNA]</scope>
    <source>
        <strain evidence="2 3">SAG 245.80</strain>
    </source>
</reference>
<dbReference type="PANTHER" id="PTHR47912">
    <property type="entry name" value="THIOREDOXIN-LIKE 4, CHLOROPLASTIC"/>
    <property type="match status" value="1"/>
</dbReference>
<proteinExistence type="predicted"/>
<dbReference type="InterPro" id="IPR036249">
    <property type="entry name" value="Thioredoxin-like_sf"/>
</dbReference>
<dbReference type="EMBL" id="JALJOU010000017">
    <property type="protein sequence ID" value="KAK9839314.1"/>
    <property type="molecule type" value="Genomic_DNA"/>
</dbReference>
<organism evidence="2 3">
    <name type="scientific">Elliptochloris bilobata</name>
    <dbReference type="NCBI Taxonomy" id="381761"/>
    <lineage>
        <taxon>Eukaryota</taxon>
        <taxon>Viridiplantae</taxon>
        <taxon>Chlorophyta</taxon>
        <taxon>core chlorophytes</taxon>
        <taxon>Trebouxiophyceae</taxon>
        <taxon>Trebouxiophyceae incertae sedis</taxon>
        <taxon>Elliptochloris clade</taxon>
        <taxon>Elliptochloris</taxon>
    </lineage>
</organism>
<protein>
    <recommendedName>
        <fullName evidence="1">Thioredoxin domain-containing protein</fullName>
    </recommendedName>
</protein>
<feature type="domain" description="Thioredoxin" evidence="1">
    <location>
        <begin position="94"/>
        <end position="178"/>
    </location>
</feature>
<dbReference type="AlphaFoldDB" id="A0AAW1RZW7"/>
<dbReference type="Gene3D" id="3.40.30.10">
    <property type="entry name" value="Glutaredoxin"/>
    <property type="match status" value="1"/>
</dbReference>
<keyword evidence="3" id="KW-1185">Reference proteome</keyword>
<sequence length="217" mass="24385">MQPAVNSCGSDRPALPWRCRGQRPCPLATRPQARAVRALQRRAAVSPRAFHIDRKHHLELAWQRQQIEEALRGAEECSCPLQCAAEVRSLAHLERHIDKASSSVVIIAFYSRSCGICRSILHHYSALCKEAGGQRAGVRFLKHNVRDDFDDLTDVAAFYSVKSVPSFLYLVGGAQMRRVSVPDVRQSAEPTAQLLGWRRMQSVLREMLFRAAPSARQ</sequence>